<dbReference type="InterPro" id="IPR036890">
    <property type="entry name" value="HATPase_C_sf"/>
</dbReference>
<evidence type="ECO:0000313" key="6">
    <source>
        <dbReference type="EMBL" id="AFU97681.1"/>
    </source>
</evidence>
<keyword evidence="7" id="KW-1185">Reference proteome</keyword>
<dbReference type="InterPro" id="IPR036097">
    <property type="entry name" value="HisK_dim/P_sf"/>
</dbReference>
<proteinExistence type="predicted"/>
<dbReference type="KEGG" id="saga:M5M_02310"/>
<dbReference type="InterPro" id="IPR035965">
    <property type="entry name" value="PAS-like_dom_sf"/>
</dbReference>
<dbReference type="CDD" id="cd00082">
    <property type="entry name" value="HisKA"/>
    <property type="match status" value="1"/>
</dbReference>
<dbReference type="EC" id="2.7.13.3" evidence="2"/>
<dbReference type="Pfam" id="PF02518">
    <property type="entry name" value="HATPase_c"/>
    <property type="match status" value="1"/>
</dbReference>
<dbReference type="InterPro" id="IPR005467">
    <property type="entry name" value="His_kinase_dom"/>
</dbReference>
<dbReference type="CDD" id="cd00130">
    <property type="entry name" value="PAS"/>
    <property type="match status" value="1"/>
</dbReference>
<dbReference type="EMBL" id="CP003746">
    <property type="protein sequence ID" value="AFU97681.1"/>
    <property type="molecule type" value="Genomic_DNA"/>
</dbReference>
<dbReference type="STRING" id="1117647.M5M_02310"/>
<evidence type="ECO:0000256" key="3">
    <source>
        <dbReference type="ARBA" id="ARBA00022553"/>
    </source>
</evidence>
<dbReference type="SMART" id="SM00388">
    <property type="entry name" value="HisKA"/>
    <property type="match status" value="1"/>
</dbReference>
<dbReference type="InterPro" id="IPR000014">
    <property type="entry name" value="PAS"/>
</dbReference>
<keyword evidence="4" id="KW-0175">Coiled coil</keyword>
<dbReference type="Pfam" id="PF13188">
    <property type="entry name" value="PAS_8"/>
    <property type="match status" value="1"/>
</dbReference>
<dbReference type="AlphaFoldDB" id="K4KFI3"/>
<reference evidence="6 7" key="1">
    <citation type="journal article" date="2013" name="Genome Announc.">
        <title>Complete genome sequence of Simiduia agarivorans SA1(T), a marine bacterium able to degrade a variety of polysaccharides.</title>
        <authorList>
            <person name="Lin S.Y."/>
            <person name="Shieh W.Y."/>
            <person name="Chen J.S."/>
            <person name="Tang S.L."/>
        </authorList>
    </citation>
    <scope>NUCLEOTIDE SEQUENCE [LARGE SCALE GENOMIC DNA]</scope>
    <source>
        <strain evidence="7">DSM 21679 / JCM 13881 / BCRC 17597 / SA1</strain>
    </source>
</reference>
<name>K4KFI3_SIMAS</name>
<dbReference type="PROSITE" id="PS50109">
    <property type="entry name" value="HIS_KIN"/>
    <property type="match status" value="1"/>
</dbReference>
<dbReference type="PANTHER" id="PTHR43065">
    <property type="entry name" value="SENSOR HISTIDINE KINASE"/>
    <property type="match status" value="1"/>
</dbReference>
<dbReference type="PANTHER" id="PTHR43065:SF29">
    <property type="entry name" value="SENSOR PROTEIN KINASE FLES"/>
    <property type="match status" value="1"/>
</dbReference>
<organism evidence="6 7">
    <name type="scientific">Simiduia agarivorans (strain DSM 21679 / JCM 13881 / BCRC 17597 / SA1)</name>
    <dbReference type="NCBI Taxonomy" id="1117647"/>
    <lineage>
        <taxon>Bacteria</taxon>
        <taxon>Pseudomonadati</taxon>
        <taxon>Pseudomonadota</taxon>
        <taxon>Gammaproteobacteria</taxon>
        <taxon>Cellvibrionales</taxon>
        <taxon>Cellvibrionaceae</taxon>
        <taxon>Simiduia</taxon>
    </lineage>
</organism>
<accession>K4KFI3</accession>
<feature type="domain" description="Histidine kinase" evidence="5">
    <location>
        <begin position="177"/>
        <end position="385"/>
    </location>
</feature>
<keyword evidence="3" id="KW-0597">Phosphoprotein</keyword>
<dbReference type="SMART" id="SM00091">
    <property type="entry name" value="PAS"/>
    <property type="match status" value="1"/>
</dbReference>
<comment type="catalytic activity">
    <reaction evidence="1">
        <text>ATP + protein L-histidine = ADP + protein N-phospho-L-histidine.</text>
        <dbReference type="EC" id="2.7.13.3"/>
    </reaction>
</comment>
<dbReference type="InterPro" id="IPR003594">
    <property type="entry name" value="HATPase_dom"/>
</dbReference>
<dbReference type="SUPFAM" id="SSF47384">
    <property type="entry name" value="Homodimeric domain of signal transducing histidine kinase"/>
    <property type="match status" value="1"/>
</dbReference>
<dbReference type="HOGENOM" id="CLU_000445_114_39_6"/>
<dbReference type="Pfam" id="PF00512">
    <property type="entry name" value="HisKA"/>
    <property type="match status" value="1"/>
</dbReference>
<evidence type="ECO:0000313" key="7">
    <source>
        <dbReference type="Proteomes" id="UP000000466"/>
    </source>
</evidence>
<feature type="coiled-coil region" evidence="4">
    <location>
        <begin position="25"/>
        <end position="52"/>
    </location>
</feature>
<dbReference type="Gene3D" id="3.30.565.10">
    <property type="entry name" value="Histidine kinase-like ATPase, C-terminal domain"/>
    <property type="match status" value="1"/>
</dbReference>
<dbReference type="GO" id="GO:0000155">
    <property type="term" value="F:phosphorelay sensor kinase activity"/>
    <property type="evidence" value="ECO:0007669"/>
    <property type="project" value="InterPro"/>
</dbReference>
<dbReference type="InterPro" id="IPR003661">
    <property type="entry name" value="HisK_dim/P_dom"/>
</dbReference>
<dbReference type="SUPFAM" id="SSF55874">
    <property type="entry name" value="ATPase domain of HSP90 chaperone/DNA topoisomerase II/histidine kinase"/>
    <property type="match status" value="1"/>
</dbReference>
<evidence type="ECO:0000256" key="1">
    <source>
        <dbReference type="ARBA" id="ARBA00000085"/>
    </source>
</evidence>
<dbReference type="InterPro" id="IPR004358">
    <property type="entry name" value="Sig_transdc_His_kin-like_C"/>
</dbReference>
<evidence type="ECO:0000256" key="2">
    <source>
        <dbReference type="ARBA" id="ARBA00012438"/>
    </source>
</evidence>
<dbReference type="Proteomes" id="UP000000466">
    <property type="component" value="Chromosome"/>
</dbReference>
<dbReference type="eggNOG" id="COG0642">
    <property type="taxonomic scope" value="Bacteria"/>
</dbReference>
<dbReference type="Gene3D" id="1.10.287.130">
    <property type="match status" value="1"/>
</dbReference>
<protein>
    <recommendedName>
        <fullName evidence="2">histidine kinase</fullName>
        <ecNumber evidence="2">2.7.13.3</ecNumber>
    </recommendedName>
</protein>
<evidence type="ECO:0000259" key="5">
    <source>
        <dbReference type="PROSITE" id="PS50109"/>
    </source>
</evidence>
<gene>
    <name evidence="6" type="ordered locus">M5M_02310</name>
</gene>
<dbReference type="SMART" id="SM00387">
    <property type="entry name" value="HATPase_c"/>
    <property type="match status" value="1"/>
</dbReference>
<dbReference type="SUPFAM" id="SSF55785">
    <property type="entry name" value="PYP-like sensor domain (PAS domain)"/>
    <property type="match status" value="1"/>
</dbReference>
<dbReference type="PRINTS" id="PR00344">
    <property type="entry name" value="BCTRLSENSOR"/>
</dbReference>
<sequence>MAETMSQPIPPEGLRSAFEQFNAMSAQLAESYNALQDRVNQLNNELTTVSEQRLKELAQKEILANRMETLLNLLPGGVVVIDAQGKVSQANPASRELLNGPLLGCPWRQVIERNFSPKADDGHEVSTLDGRLFSIATRSLEAEGQLILLTDQTQTRKLQAEVSRNERLSSLGKMVSALAHQIRTPLSAALLYNSHIVKRADQPEAVLYSAEKTRGRLLDMERQVRDMLFFVRGDLVLSDCISVAQLYRALREATDATIKDQNVECRWHIEAHDKIVRINTHALVGAVSNLVENALQADPQKQPIQIRLEVFLNRSLAISVIDQGPGIPQEIAETLCDIFVTTKPQGTGIGLAVVQQVAKAHGGNFVIRSMAERGTRACLLLPVIQIEDSAPCAVATASGENNE</sequence>
<evidence type="ECO:0000256" key="4">
    <source>
        <dbReference type="SAM" id="Coils"/>
    </source>
</evidence>